<accession>A0A0G0Z6Y7</accession>
<proteinExistence type="predicted"/>
<comment type="caution">
    <text evidence="2">The sequence shown here is derived from an EMBL/GenBank/DDBJ whole genome shotgun (WGS) entry which is preliminary data.</text>
</comment>
<dbReference type="Pfam" id="PF13365">
    <property type="entry name" value="Trypsin_2"/>
    <property type="match status" value="1"/>
</dbReference>
<dbReference type="InterPro" id="IPR043504">
    <property type="entry name" value="Peptidase_S1_PA_chymotrypsin"/>
</dbReference>
<reference evidence="2 3" key="1">
    <citation type="journal article" date="2015" name="Nature">
        <title>rRNA introns, odd ribosomes, and small enigmatic genomes across a large radiation of phyla.</title>
        <authorList>
            <person name="Brown C.T."/>
            <person name="Hug L.A."/>
            <person name="Thomas B.C."/>
            <person name="Sharon I."/>
            <person name="Castelle C.J."/>
            <person name="Singh A."/>
            <person name="Wilkins M.J."/>
            <person name="Williams K.H."/>
            <person name="Banfield J.F."/>
        </authorList>
    </citation>
    <scope>NUCLEOTIDE SEQUENCE [LARGE SCALE GENOMIC DNA]</scope>
</reference>
<dbReference type="SUPFAM" id="SSF50494">
    <property type="entry name" value="Trypsin-like serine proteases"/>
    <property type="match status" value="1"/>
</dbReference>
<gene>
    <name evidence="2" type="ORF">UV07_C0008G0021</name>
</gene>
<keyword evidence="1" id="KW-0472">Membrane</keyword>
<evidence type="ECO:0000313" key="2">
    <source>
        <dbReference type="EMBL" id="KKS44472.1"/>
    </source>
</evidence>
<dbReference type="Proteomes" id="UP000033986">
    <property type="component" value="Unassembled WGS sequence"/>
</dbReference>
<organism evidence="2 3">
    <name type="scientific">Candidatus Azambacteria bacterium GW2011_GWB1_42_17</name>
    <dbReference type="NCBI Taxonomy" id="1618615"/>
    <lineage>
        <taxon>Bacteria</taxon>
        <taxon>Candidatus Azamiibacteriota</taxon>
    </lineage>
</organism>
<name>A0A0G0Z6Y7_9BACT</name>
<dbReference type="InterPro" id="IPR009003">
    <property type="entry name" value="Peptidase_S1_PA"/>
</dbReference>
<protein>
    <recommendedName>
        <fullName evidence="4">Peptidase S1 and S6 chymotrypsin/Hap</fullName>
    </recommendedName>
</protein>
<evidence type="ECO:0000256" key="1">
    <source>
        <dbReference type="SAM" id="Phobius"/>
    </source>
</evidence>
<evidence type="ECO:0000313" key="3">
    <source>
        <dbReference type="Proteomes" id="UP000033986"/>
    </source>
</evidence>
<keyword evidence="1" id="KW-0812">Transmembrane</keyword>
<dbReference type="EMBL" id="LCDB01000008">
    <property type="protein sequence ID" value="KKS44472.1"/>
    <property type="molecule type" value="Genomic_DNA"/>
</dbReference>
<feature type="transmembrane region" description="Helical" evidence="1">
    <location>
        <begin position="6"/>
        <end position="25"/>
    </location>
</feature>
<keyword evidence="1" id="KW-1133">Transmembrane helix</keyword>
<dbReference type="Gene3D" id="2.40.10.10">
    <property type="entry name" value="Trypsin-like serine proteases"/>
    <property type="match status" value="2"/>
</dbReference>
<evidence type="ECO:0008006" key="4">
    <source>
        <dbReference type="Google" id="ProtNLM"/>
    </source>
</evidence>
<sequence length="355" mass="39222">MINKMIKILIIAALIFTAFLIYTLLSPRLVIKNEGGKTNFELKLATTTLVLPLPEIETIVVPAPEKAAPARPAPQITAPKLIAPAPVKEVSSKSFEELVNGSLIQLYCGYLSANETNFTSISRGTGIIISSKGEILTNRHIIYDENMKKARPDCFVLKSPFPNSKSEKPKIYYSADIISYPLTEKISETFSKDKYYNDFAILKVNKRPAAESKIAQLLQTSYATDEDYAIMEIGGVFNYLPIDWAYNPKNNDQLITLGYGIDAAHIANQITSTVGRLSGNIDINETRKPQILLIESNATQGFSGGALINPKSKGLIGLISWITSGDEIGKYTVAIFRDFLIEMMLNELDFNLKAL</sequence>
<dbReference type="AlphaFoldDB" id="A0A0G0Z6Y7"/>